<accession>A0A140LA05</accession>
<protein>
    <recommendedName>
        <fullName evidence="4">Holin-like toxin</fullName>
    </recommendedName>
</protein>
<keyword evidence="1" id="KW-1133">Transmembrane helix</keyword>
<dbReference type="OrthoDB" id="2233819at2"/>
<dbReference type="RefSeq" id="WP_083524945.1">
    <property type="nucleotide sequence ID" value="NZ_LOEE01000016.1"/>
</dbReference>
<feature type="transmembrane region" description="Helical" evidence="1">
    <location>
        <begin position="6"/>
        <end position="27"/>
    </location>
</feature>
<gene>
    <name evidence="2" type="ORF">AN619_05060</name>
</gene>
<dbReference type="EMBL" id="LOEE01000016">
    <property type="protein sequence ID" value="KXG77380.1"/>
    <property type="molecule type" value="Genomic_DNA"/>
</dbReference>
<keyword evidence="1" id="KW-0812">Transmembrane</keyword>
<reference evidence="2 3" key="1">
    <citation type="submission" date="2015-12" db="EMBL/GenBank/DDBJ databases">
        <title>Draft genome sequence of the thermoanaerobe Thermotalea metallivorans, an isolate from the runoff channel of the Great Artesian Basin, Australia.</title>
        <authorList>
            <person name="Patel B.K."/>
        </authorList>
    </citation>
    <scope>NUCLEOTIDE SEQUENCE [LARGE SCALE GENOMIC DNA]</scope>
    <source>
        <strain evidence="2 3">B2-1</strain>
    </source>
</reference>
<evidence type="ECO:0000313" key="3">
    <source>
        <dbReference type="Proteomes" id="UP000070456"/>
    </source>
</evidence>
<dbReference type="Proteomes" id="UP000070456">
    <property type="component" value="Unassembled WGS sequence"/>
</dbReference>
<keyword evidence="3" id="KW-1185">Reference proteome</keyword>
<comment type="caution">
    <text evidence="2">The sequence shown here is derived from an EMBL/GenBank/DDBJ whole genome shotgun (WGS) entry which is preliminary data.</text>
</comment>
<dbReference type="Pfam" id="PF16935">
    <property type="entry name" value="Hol_Tox"/>
    <property type="match status" value="1"/>
</dbReference>
<dbReference type="InterPro" id="IPR031616">
    <property type="entry name" value="BsrE-like"/>
</dbReference>
<sequence>MSTYQAIQIMVAFGMFTVSLISLIVSLTRENNKGKK</sequence>
<keyword evidence="1" id="KW-0472">Membrane</keyword>
<name>A0A140LA05_9FIRM</name>
<organism evidence="2 3">
    <name type="scientific">Thermotalea metallivorans</name>
    <dbReference type="NCBI Taxonomy" id="520762"/>
    <lineage>
        <taxon>Bacteria</taxon>
        <taxon>Bacillati</taxon>
        <taxon>Bacillota</taxon>
        <taxon>Clostridia</taxon>
        <taxon>Peptostreptococcales</taxon>
        <taxon>Thermotaleaceae</taxon>
        <taxon>Thermotalea</taxon>
    </lineage>
</organism>
<dbReference type="STRING" id="520762.AN619_05060"/>
<evidence type="ECO:0000313" key="2">
    <source>
        <dbReference type="EMBL" id="KXG77380.1"/>
    </source>
</evidence>
<proteinExistence type="predicted"/>
<evidence type="ECO:0008006" key="4">
    <source>
        <dbReference type="Google" id="ProtNLM"/>
    </source>
</evidence>
<evidence type="ECO:0000256" key="1">
    <source>
        <dbReference type="SAM" id="Phobius"/>
    </source>
</evidence>
<dbReference type="AlphaFoldDB" id="A0A140LA05"/>